<dbReference type="FunFam" id="3.90.550.10:FF:000164">
    <property type="entry name" value="Beta-(1-3)-glucosyl transferase"/>
    <property type="match status" value="1"/>
</dbReference>
<dbReference type="SUPFAM" id="SSF53448">
    <property type="entry name" value="Nucleotide-diphospho-sugar transferases"/>
    <property type="match status" value="1"/>
</dbReference>
<dbReference type="InterPro" id="IPR029044">
    <property type="entry name" value="Nucleotide-diphossugar_trans"/>
</dbReference>
<dbReference type="EMBL" id="JAACAK010000016">
    <property type="protein sequence ID" value="NIR73837.1"/>
    <property type="molecule type" value="Genomic_DNA"/>
</dbReference>
<keyword evidence="3" id="KW-0328">Glycosyltransferase</keyword>
<dbReference type="Pfam" id="PF13641">
    <property type="entry name" value="Glyco_tranf_2_3"/>
    <property type="match status" value="1"/>
</dbReference>
<keyword evidence="4" id="KW-0808">Transferase</keyword>
<feature type="transmembrane region" description="Helical" evidence="11">
    <location>
        <begin position="354"/>
        <end position="374"/>
    </location>
</feature>
<comment type="subcellular location">
    <subcellularLocation>
        <location evidence="1">Membrane</location>
    </subcellularLocation>
</comment>
<evidence type="ECO:0000256" key="5">
    <source>
        <dbReference type="ARBA" id="ARBA00022842"/>
    </source>
</evidence>
<feature type="transmembrane region" description="Helical" evidence="11">
    <location>
        <begin position="394"/>
        <end position="418"/>
    </location>
</feature>
<evidence type="ECO:0000256" key="6">
    <source>
        <dbReference type="ARBA" id="ARBA00023136"/>
    </source>
</evidence>
<dbReference type="Proteomes" id="UP000702544">
    <property type="component" value="Unassembled WGS sequence"/>
</dbReference>
<gene>
    <name evidence="12" type="ORF">GWO12_01790</name>
</gene>
<evidence type="ECO:0000256" key="9">
    <source>
        <dbReference type="ARBA" id="ARBA00068721"/>
    </source>
</evidence>
<evidence type="ECO:0000256" key="10">
    <source>
        <dbReference type="ARBA" id="ARBA00078564"/>
    </source>
</evidence>
<comment type="catalytic activity">
    <reaction evidence="7">
        <text>a 1,2-diacyl-sn-glycerol + UDP-alpha-D-glucose = a 1,2-diacyl-3-O-(beta-D-glucopyranosyl)-sn-glycerol + UDP + H(+)</text>
        <dbReference type="Rhea" id="RHEA:17285"/>
        <dbReference type="ChEBI" id="CHEBI:15378"/>
        <dbReference type="ChEBI" id="CHEBI:17815"/>
        <dbReference type="ChEBI" id="CHEBI:58223"/>
        <dbReference type="ChEBI" id="CHEBI:58885"/>
        <dbReference type="ChEBI" id="CHEBI:75799"/>
        <dbReference type="EC" id="2.4.1.336"/>
    </reaction>
</comment>
<evidence type="ECO:0000256" key="3">
    <source>
        <dbReference type="ARBA" id="ARBA00022676"/>
    </source>
</evidence>
<dbReference type="PANTHER" id="PTHR43630">
    <property type="entry name" value="POLY-BETA-1,6-N-ACETYL-D-GLUCOSAMINE SYNTHASE"/>
    <property type="match status" value="1"/>
</dbReference>
<organism evidence="12 13">
    <name type="scientific">Candidatus Kutchimonas denitrificans</name>
    <dbReference type="NCBI Taxonomy" id="3056748"/>
    <lineage>
        <taxon>Bacteria</taxon>
        <taxon>Pseudomonadati</taxon>
        <taxon>Gemmatimonadota</taxon>
        <taxon>Gemmatimonadia</taxon>
        <taxon>Candidatus Palauibacterales</taxon>
        <taxon>Candidatus Palauibacteraceae</taxon>
        <taxon>Candidatus Kutchimonas</taxon>
    </lineage>
</organism>
<comment type="similarity">
    <text evidence="2">Belongs to the glycosyltransferase 2 family.</text>
</comment>
<dbReference type="GO" id="GO:0016757">
    <property type="term" value="F:glycosyltransferase activity"/>
    <property type="evidence" value="ECO:0007669"/>
    <property type="project" value="UniProtKB-KW"/>
</dbReference>
<evidence type="ECO:0000256" key="11">
    <source>
        <dbReference type="SAM" id="Phobius"/>
    </source>
</evidence>
<name>A0AAE4Z7E7_9BACT</name>
<evidence type="ECO:0000256" key="2">
    <source>
        <dbReference type="ARBA" id="ARBA00006739"/>
    </source>
</evidence>
<evidence type="ECO:0000256" key="7">
    <source>
        <dbReference type="ARBA" id="ARBA00053004"/>
    </source>
</evidence>
<accession>A0AAE4Z7E7</accession>
<protein>
    <recommendedName>
        <fullName evidence="9">Beta-monoglucosyldiacylglycerol synthase</fullName>
        <ecNumber evidence="8">2.4.1.336</ecNumber>
    </recommendedName>
    <alternativeName>
        <fullName evidence="10">UDP-glucose:1,2-diacylglycerol 3-beta-D-glucosyltransferase</fullName>
    </alternativeName>
</protein>
<dbReference type="Gene3D" id="3.90.550.10">
    <property type="entry name" value="Spore Coat Polysaccharide Biosynthesis Protein SpsA, Chain A"/>
    <property type="match status" value="1"/>
</dbReference>
<comment type="caution">
    <text evidence="12">The sequence shown here is derived from an EMBL/GenBank/DDBJ whole genome shotgun (WGS) entry which is preliminary data.</text>
</comment>
<keyword evidence="5" id="KW-0460">Magnesium</keyword>
<keyword evidence="11" id="KW-1133">Transmembrane helix</keyword>
<keyword evidence="11" id="KW-0812">Transmembrane</keyword>
<dbReference type="EC" id="2.4.1.336" evidence="8"/>
<evidence type="ECO:0000256" key="4">
    <source>
        <dbReference type="ARBA" id="ARBA00022679"/>
    </source>
</evidence>
<feature type="transmembrane region" description="Helical" evidence="11">
    <location>
        <begin position="36"/>
        <end position="57"/>
    </location>
</feature>
<evidence type="ECO:0000313" key="12">
    <source>
        <dbReference type="EMBL" id="NIR73837.1"/>
    </source>
</evidence>
<evidence type="ECO:0000313" key="13">
    <source>
        <dbReference type="Proteomes" id="UP000702544"/>
    </source>
</evidence>
<proteinExistence type="inferred from homology"/>
<dbReference type="GO" id="GO:0016020">
    <property type="term" value="C:membrane"/>
    <property type="evidence" value="ECO:0007669"/>
    <property type="project" value="UniProtKB-SubCell"/>
</dbReference>
<dbReference type="CDD" id="cd06423">
    <property type="entry name" value="CESA_like"/>
    <property type="match status" value="1"/>
</dbReference>
<sequence>MKRRAITLAVAAALVVGAAAALLVWSSRAPLEVQAFIVRLSIVTLLLFLIILIGRYFTLLWFGYLHHLEAGGADAALRAAREYPPVSLIVPAYNEEKVIGTAIESLLRLDYPRYEVIVVDDGSADDTLAEATRYSGEYGGCRVRVTTKKNGGKASALNAGLAMAQYPIVLCMDADSRLERDTLEAAVAHFIDDPSVGAVAGNVKVANRGSLWTRLQALEYIEGLNMARRAQGFMGAVNIVPGPVGLFRRDVVVALGGYDRDTFAEDADLTVKILTAGWKISYEPRAVAWTEAPERLIDLIQQRYRWTRGILQALGKHKRTLLLPLPDVPLWTSLVQMGFEATAWPAMNVYGHLFFAYVAIAFGMGEMLLAWWALLTLLDLVAALAAVGMEEEQLSLVPFALIYRFFFILLIDVVKLCATVEEALNVRMSWGKLERVGGT</sequence>
<keyword evidence="6 11" id="KW-0472">Membrane</keyword>
<evidence type="ECO:0000256" key="8">
    <source>
        <dbReference type="ARBA" id="ARBA00066964"/>
    </source>
</evidence>
<evidence type="ECO:0000256" key="1">
    <source>
        <dbReference type="ARBA" id="ARBA00004370"/>
    </source>
</evidence>
<reference evidence="12 13" key="1">
    <citation type="submission" date="2020-01" db="EMBL/GenBank/DDBJ databases">
        <title>Genomes assembled from Gulf of Kutch pelagic sediment metagenomes.</title>
        <authorList>
            <person name="Chandrashekar M."/>
            <person name="Mahajan M.S."/>
            <person name="Dave K.J."/>
            <person name="Vatsa P."/>
            <person name="Nathani N.M."/>
        </authorList>
    </citation>
    <scope>NUCLEOTIDE SEQUENCE [LARGE SCALE GENOMIC DNA]</scope>
    <source>
        <strain evidence="12">KS3-K002</strain>
    </source>
</reference>
<dbReference type="PANTHER" id="PTHR43630:SF1">
    <property type="entry name" value="POLY-BETA-1,6-N-ACETYL-D-GLUCOSAMINE SYNTHASE"/>
    <property type="match status" value="1"/>
</dbReference>
<dbReference type="AlphaFoldDB" id="A0AAE4Z7E7"/>